<dbReference type="STRING" id="503106.A0A218YVJ6"/>
<reference evidence="1 2" key="1">
    <citation type="submission" date="2017-04" db="EMBL/GenBank/DDBJ databases">
        <title>Draft genome sequence of Marssonina coronaria NL1: causal agent of apple blotch.</title>
        <authorList>
            <person name="Cheng Q."/>
        </authorList>
    </citation>
    <scope>NUCLEOTIDE SEQUENCE [LARGE SCALE GENOMIC DNA]</scope>
    <source>
        <strain evidence="1 2">NL1</strain>
    </source>
</reference>
<comment type="caution">
    <text evidence="1">The sequence shown here is derived from an EMBL/GenBank/DDBJ whole genome shotgun (WGS) entry which is preliminary data.</text>
</comment>
<dbReference type="EMBL" id="MZNU01000342">
    <property type="protein sequence ID" value="OWO99796.1"/>
    <property type="molecule type" value="Genomic_DNA"/>
</dbReference>
<dbReference type="OrthoDB" id="4191831at2759"/>
<protein>
    <recommendedName>
        <fullName evidence="3">F-box domain-containing protein</fullName>
    </recommendedName>
</protein>
<name>A0A218YVJ6_9HELO</name>
<gene>
    <name evidence="1" type="ORF">B2J93_6851</name>
</gene>
<dbReference type="Proteomes" id="UP000242519">
    <property type="component" value="Unassembled WGS sequence"/>
</dbReference>
<accession>A0A218YVJ6</accession>
<evidence type="ECO:0000313" key="2">
    <source>
        <dbReference type="Proteomes" id="UP000242519"/>
    </source>
</evidence>
<dbReference type="AlphaFoldDB" id="A0A218YVJ6"/>
<dbReference type="InParanoid" id="A0A218YVJ6"/>
<organism evidence="1 2">
    <name type="scientific">Diplocarpon coronariae</name>
    <dbReference type="NCBI Taxonomy" id="2795749"/>
    <lineage>
        <taxon>Eukaryota</taxon>
        <taxon>Fungi</taxon>
        <taxon>Dikarya</taxon>
        <taxon>Ascomycota</taxon>
        <taxon>Pezizomycotina</taxon>
        <taxon>Leotiomycetes</taxon>
        <taxon>Helotiales</taxon>
        <taxon>Drepanopezizaceae</taxon>
        <taxon>Diplocarpon</taxon>
    </lineage>
</organism>
<evidence type="ECO:0000313" key="1">
    <source>
        <dbReference type="EMBL" id="OWO99796.1"/>
    </source>
</evidence>
<proteinExistence type="predicted"/>
<keyword evidence="2" id="KW-1185">Reference proteome</keyword>
<sequence>MALAELSTELINEVLLHIESVTTISRVSRRFHEITEQMIYSNISLNHPKSYKQFIQTLVARPELARHVRRFHTFGHPYGWDFDLSFLSPRHQLWIRSQLPEEIHGKKFCNKWFRKMFFQVNVNWLEVPLFWDAITAFLLTMFSPTLQSLEVNAYGSAVMRYQFIDAVLKAGSVVWPRLQNITVDSSPAIYVPIANSTVALDLIVPFLHVPSLTKLRAGNLSQSSWRLGNSPLKDQVFHVTELTLTCCALTGRVLAQFLRCFDSLKRFEMQYKQSKMLGKAIRKGLTSSKSTLEELIVTRTRVACYSSESGEYDSSDDGAEGISDDILARDQNRREVLGSLRRFGNLKKLRAECSFLGLSSNLTTLELPIDPEERYCIHIAAHRAAFVKSLPLPLEQLTIESASQGIDCSLIDLFTRGWFGSSTPDLQTVFLRFGYRNPMFPPVAPRLKEMREVASRSGVAVIWEWS</sequence>
<evidence type="ECO:0008006" key="3">
    <source>
        <dbReference type="Google" id="ProtNLM"/>
    </source>
</evidence>